<evidence type="ECO:0008006" key="3">
    <source>
        <dbReference type="Google" id="ProtNLM"/>
    </source>
</evidence>
<dbReference type="RefSeq" id="WP_047914566.1">
    <property type="nucleotide sequence ID" value="NZ_LN774769.1"/>
</dbReference>
<dbReference type="AlphaFoldDB" id="A0A0D6DUT4"/>
<proteinExistence type="predicted"/>
<dbReference type="STRING" id="1364.LP2241_10047"/>
<organism evidence="1 2">
    <name type="scientific">Pseudolactococcus piscium MKFS47</name>
    <dbReference type="NCBI Taxonomy" id="297352"/>
    <lineage>
        <taxon>Bacteria</taxon>
        <taxon>Bacillati</taxon>
        <taxon>Bacillota</taxon>
        <taxon>Bacilli</taxon>
        <taxon>Lactobacillales</taxon>
        <taxon>Streptococcaceae</taxon>
        <taxon>Pseudolactococcus</taxon>
    </lineage>
</organism>
<dbReference type="HOGENOM" id="CLU_2343228_0_0_9"/>
<accession>A0A0D6DUT4</accession>
<reference evidence="2" key="1">
    <citation type="submission" date="2015-01" db="EMBL/GenBank/DDBJ databases">
        <authorList>
            <person name="Andreevskaya M."/>
        </authorList>
    </citation>
    <scope>NUCLEOTIDE SEQUENCE [LARGE SCALE GENOMIC DNA]</scope>
    <source>
        <strain evidence="2">MKFS47</strain>
    </source>
</reference>
<dbReference type="KEGG" id="lpk:LACPI_0060"/>
<name>A0A0D6DUT4_9LACT</name>
<dbReference type="Proteomes" id="UP000033166">
    <property type="component" value="Chromosome I"/>
</dbReference>
<dbReference type="EMBL" id="LN774769">
    <property type="protein sequence ID" value="CEN27260.1"/>
    <property type="molecule type" value="Genomic_DNA"/>
</dbReference>
<gene>
    <name evidence="1" type="ORF">LACPI_0060</name>
</gene>
<dbReference type="Gene3D" id="1.20.1440.140">
    <property type="match status" value="1"/>
</dbReference>
<evidence type="ECO:0000313" key="1">
    <source>
        <dbReference type="EMBL" id="CEN27260.1"/>
    </source>
</evidence>
<protein>
    <recommendedName>
        <fullName evidence="3">Bacteriocin immunity protein</fullName>
    </recommendedName>
</protein>
<sequence length="97" mass="10939">MNKKEQRTQAIMIMTQLIDTMKSQENAPLLTLLTESSHQLAENKEAIQYVLPRVCNAIASEMLTDNTIVSDETTELYFKLKQLSSKSAYKVGNPGFL</sequence>
<evidence type="ECO:0000313" key="2">
    <source>
        <dbReference type="Proteomes" id="UP000033166"/>
    </source>
</evidence>
<dbReference type="InterPro" id="IPR053739">
    <property type="entry name" value="Bact_Immunity_Domain_sf"/>
</dbReference>